<feature type="domain" description="DALR anticodon binding" evidence="13">
    <location>
        <begin position="590"/>
        <end position="711"/>
    </location>
</feature>
<evidence type="ECO:0000256" key="12">
    <source>
        <dbReference type="SAM" id="SignalP"/>
    </source>
</evidence>
<dbReference type="InterPro" id="IPR035684">
    <property type="entry name" value="ArgRS_core"/>
</dbReference>
<evidence type="ECO:0000256" key="1">
    <source>
        <dbReference type="ARBA" id="ARBA00005594"/>
    </source>
</evidence>
<evidence type="ECO:0000256" key="8">
    <source>
        <dbReference type="ARBA" id="ARBA00033033"/>
    </source>
</evidence>
<comment type="caution">
    <text evidence="14">The sequence shown here is derived from an EMBL/GenBank/DDBJ whole genome shotgun (WGS) entry which is preliminary data.</text>
</comment>
<dbReference type="InterPro" id="IPR008909">
    <property type="entry name" value="DALR_anticod-bd"/>
</dbReference>
<dbReference type="InterPro" id="IPR014729">
    <property type="entry name" value="Rossmann-like_a/b/a_fold"/>
</dbReference>
<sequence length="711" mass="80151">MWRFLVFLGVLHQHIFAFKFHRDLKRGYTALETIVKRGIERVCDDEADSTLSRCKRPLVRLSGDRWEGDIHSKVTHAIADQTGLSLDEAARRLRDEIRKETDYVSDCTISSNGYINVTLRESFIRQSLSRMLKDPNKRLNIPYMTEERIVIDYFSPNVGKDLHMGHLRSAAVGGAIANILEFCGSKVMRRSHVGDFGAQSGQIIRYLVEYDPTSLEAFNPYNNDWKRQVEMTRQKLGYSVWNIKKTQTSGRLAQPTPSLCRELISNTIGEIYKLSKEIYNKCPDFVKRCKEETTLLQQGKDPHQKVWQHIAVTSMRSYRDMLEKFKLDKVRDIPESYYSKRVFALVERLVKEGHANKKPDGSVTIVLKEFNNSSSEGVNESADDVYAGTFVKGSSAIHLNKQPAAAEEGDNGATETGKSVGQHEQDGDAKNNELVLITKEGALTYLAVDLTAMEHRIKENKADRLIYVTDNAQGPHFKRVEIIARQVGILTDQKMEHVGFGSVNASDGKRMRSRSGVVDTIESIWEDTVEVLKNEVGKNVEYIGEMRDFMAKKLATGSILYADLSTTQRANYTFSTDRLINLGGNSLIGILYSYARGRAINRKVEEGGVPVGGEALEHGSDSAFRNPSSRKLAMTLMGLEDTILSAVCLHSPHRLCKYIWSLSKEFAHFYQVTKVIEGDVANAESLDLVNLVSQTIKFVLNLLNIETVERL</sequence>
<gene>
    <name evidence="14" type="ORF">BgAZ_501140</name>
</gene>
<comment type="similarity">
    <text evidence="1 10">Belongs to the class-I aminoacyl-tRNA synthetase family.</text>
</comment>
<organism evidence="14 15">
    <name type="scientific">Babesia gibsoni</name>
    <dbReference type="NCBI Taxonomy" id="33632"/>
    <lineage>
        <taxon>Eukaryota</taxon>
        <taxon>Sar</taxon>
        <taxon>Alveolata</taxon>
        <taxon>Apicomplexa</taxon>
        <taxon>Aconoidasida</taxon>
        <taxon>Piroplasmida</taxon>
        <taxon>Babesiidae</taxon>
        <taxon>Babesia</taxon>
    </lineage>
</organism>
<evidence type="ECO:0000313" key="14">
    <source>
        <dbReference type="EMBL" id="KAK1441782.1"/>
    </source>
</evidence>
<evidence type="ECO:0000256" key="5">
    <source>
        <dbReference type="ARBA" id="ARBA00022840"/>
    </source>
</evidence>
<dbReference type="SMART" id="SM00836">
    <property type="entry name" value="DALR_1"/>
    <property type="match status" value="1"/>
</dbReference>
<dbReference type="Pfam" id="PF00750">
    <property type="entry name" value="tRNA-synt_1d"/>
    <property type="match status" value="3"/>
</dbReference>
<dbReference type="Gene3D" id="3.30.1360.70">
    <property type="entry name" value="Arginyl tRNA synthetase N-terminal domain"/>
    <property type="match status" value="1"/>
</dbReference>
<evidence type="ECO:0000256" key="3">
    <source>
        <dbReference type="ARBA" id="ARBA00022598"/>
    </source>
</evidence>
<dbReference type="Proteomes" id="UP001230268">
    <property type="component" value="Unassembled WGS sequence"/>
</dbReference>
<protein>
    <recommendedName>
        <fullName evidence="2">arginine--tRNA ligase</fullName>
        <ecNumber evidence="2">6.1.1.19</ecNumber>
    </recommendedName>
    <alternativeName>
        <fullName evidence="8">Arginyl-tRNA synthetase</fullName>
    </alternativeName>
</protein>
<keyword evidence="12" id="KW-0732">Signal</keyword>
<evidence type="ECO:0000256" key="2">
    <source>
        <dbReference type="ARBA" id="ARBA00012837"/>
    </source>
</evidence>
<dbReference type="InterPro" id="IPR009080">
    <property type="entry name" value="tRNAsynth_Ia_anticodon-bd"/>
</dbReference>
<dbReference type="GO" id="GO:0006420">
    <property type="term" value="P:arginyl-tRNA aminoacylation"/>
    <property type="evidence" value="ECO:0007669"/>
    <property type="project" value="InterPro"/>
</dbReference>
<keyword evidence="4 10" id="KW-0547">Nucleotide-binding</keyword>
<evidence type="ECO:0000256" key="4">
    <source>
        <dbReference type="ARBA" id="ARBA00022741"/>
    </source>
</evidence>
<keyword evidence="5 10" id="KW-0067">ATP-binding</keyword>
<dbReference type="EC" id="6.1.1.19" evidence="2"/>
<dbReference type="PANTHER" id="PTHR11956:SF5">
    <property type="entry name" value="ARGININE--TRNA LIGASE, CYTOPLASMIC"/>
    <property type="match status" value="1"/>
</dbReference>
<proteinExistence type="inferred from homology"/>
<comment type="catalytic activity">
    <reaction evidence="9">
        <text>tRNA(Arg) + L-arginine + ATP = L-arginyl-tRNA(Arg) + AMP + diphosphate</text>
        <dbReference type="Rhea" id="RHEA:20301"/>
        <dbReference type="Rhea" id="RHEA-COMP:9658"/>
        <dbReference type="Rhea" id="RHEA-COMP:9673"/>
        <dbReference type="ChEBI" id="CHEBI:30616"/>
        <dbReference type="ChEBI" id="CHEBI:32682"/>
        <dbReference type="ChEBI" id="CHEBI:33019"/>
        <dbReference type="ChEBI" id="CHEBI:78442"/>
        <dbReference type="ChEBI" id="CHEBI:78513"/>
        <dbReference type="ChEBI" id="CHEBI:456215"/>
        <dbReference type="EC" id="6.1.1.19"/>
    </reaction>
</comment>
<dbReference type="SUPFAM" id="SSF52374">
    <property type="entry name" value="Nucleotidylyl transferase"/>
    <property type="match status" value="1"/>
</dbReference>
<dbReference type="InterPro" id="IPR001278">
    <property type="entry name" value="Arg-tRNA-ligase"/>
</dbReference>
<dbReference type="PANTHER" id="PTHR11956">
    <property type="entry name" value="ARGINYL-TRNA SYNTHETASE"/>
    <property type="match status" value="1"/>
</dbReference>
<keyword evidence="6 10" id="KW-0648">Protein biosynthesis</keyword>
<evidence type="ECO:0000256" key="6">
    <source>
        <dbReference type="ARBA" id="ARBA00022917"/>
    </source>
</evidence>
<feature type="region of interest" description="Disordered" evidence="11">
    <location>
        <begin position="402"/>
        <end position="427"/>
    </location>
</feature>
<dbReference type="Gene3D" id="3.40.50.620">
    <property type="entry name" value="HUPs"/>
    <property type="match status" value="1"/>
</dbReference>
<keyword evidence="3 10" id="KW-0436">Ligase</keyword>
<dbReference type="SUPFAM" id="SSF47323">
    <property type="entry name" value="Anticodon-binding domain of a subclass of class I aminoacyl-tRNA synthetases"/>
    <property type="match status" value="1"/>
</dbReference>
<dbReference type="GO" id="GO:0004814">
    <property type="term" value="F:arginine-tRNA ligase activity"/>
    <property type="evidence" value="ECO:0007669"/>
    <property type="project" value="UniProtKB-EC"/>
</dbReference>
<keyword evidence="7 10" id="KW-0030">Aminoacyl-tRNA synthetase</keyword>
<dbReference type="PRINTS" id="PR01038">
    <property type="entry name" value="TRNASYNTHARG"/>
</dbReference>
<evidence type="ECO:0000256" key="9">
    <source>
        <dbReference type="ARBA" id="ARBA00049339"/>
    </source>
</evidence>
<dbReference type="Gene3D" id="1.10.730.10">
    <property type="entry name" value="Isoleucyl-tRNA Synthetase, Domain 1"/>
    <property type="match status" value="1"/>
</dbReference>
<dbReference type="GO" id="GO:0005737">
    <property type="term" value="C:cytoplasm"/>
    <property type="evidence" value="ECO:0007669"/>
    <property type="project" value="InterPro"/>
</dbReference>
<reference evidence="14" key="1">
    <citation type="submission" date="2023-08" db="EMBL/GenBank/DDBJ databases">
        <title>Draft sequence of the Babesia gibsoni genome.</title>
        <authorList>
            <person name="Yamagishi J.Y."/>
            <person name="Xuan X.X."/>
        </authorList>
    </citation>
    <scope>NUCLEOTIDE SEQUENCE</scope>
    <source>
        <strain evidence="14">Azabu</strain>
    </source>
</reference>
<evidence type="ECO:0000256" key="7">
    <source>
        <dbReference type="ARBA" id="ARBA00023146"/>
    </source>
</evidence>
<name>A0AAD8PD44_BABGI</name>
<feature type="signal peptide" evidence="12">
    <location>
        <begin position="1"/>
        <end position="17"/>
    </location>
</feature>
<keyword evidence="15" id="KW-1185">Reference proteome</keyword>
<accession>A0AAD8PD44</accession>
<dbReference type="Pfam" id="PF05746">
    <property type="entry name" value="DALR_1"/>
    <property type="match status" value="1"/>
</dbReference>
<dbReference type="InterPro" id="IPR036695">
    <property type="entry name" value="Arg-tRNA-synth_N_sf"/>
</dbReference>
<dbReference type="PROSITE" id="PS00178">
    <property type="entry name" value="AA_TRNA_LIGASE_I"/>
    <property type="match status" value="1"/>
</dbReference>
<evidence type="ECO:0000256" key="10">
    <source>
        <dbReference type="RuleBase" id="RU363038"/>
    </source>
</evidence>
<feature type="chain" id="PRO_5042225713" description="arginine--tRNA ligase" evidence="12">
    <location>
        <begin position="18"/>
        <end position="711"/>
    </location>
</feature>
<dbReference type="InterPro" id="IPR001412">
    <property type="entry name" value="aa-tRNA-synth_I_CS"/>
</dbReference>
<evidence type="ECO:0000259" key="13">
    <source>
        <dbReference type="SMART" id="SM00836"/>
    </source>
</evidence>
<dbReference type="AlphaFoldDB" id="A0AAD8PD44"/>
<evidence type="ECO:0000256" key="11">
    <source>
        <dbReference type="SAM" id="MobiDB-lite"/>
    </source>
</evidence>
<evidence type="ECO:0000313" key="15">
    <source>
        <dbReference type="Proteomes" id="UP001230268"/>
    </source>
</evidence>
<dbReference type="GO" id="GO:0005524">
    <property type="term" value="F:ATP binding"/>
    <property type="evidence" value="ECO:0007669"/>
    <property type="project" value="UniProtKB-KW"/>
</dbReference>
<dbReference type="EMBL" id="JAVEPI010000005">
    <property type="protein sequence ID" value="KAK1441782.1"/>
    <property type="molecule type" value="Genomic_DNA"/>
</dbReference>